<feature type="compositionally biased region" description="Pro residues" evidence="1">
    <location>
        <begin position="114"/>
        <end position="127"/>
    </location>
</feature>
<comment type="caution">
    <text evidence="2">The sequence shown here is derived from an EMBL/GenBank/DDBJ whole genome shotgun (WGS) entry which is preliminary data.</text>
</comment>
<evidence type="ECO:0000313" key="3">
    <source>
        <dbReference type="Proteomes" id="UP001595955"/>
    </source>
</evidence>
<dbReference type="RefSeq" id="WP_122824392.1">
    <property type="nucleotide sequence ID" value="NZ_CP033325.1"/>
</dbReference>
<proteinExistence type="predicted"/>
<gene>
    <name evidence="2" type="ORF">ACFO3F_14340</name>
</gene>
<keyword evidence="3" id="KW-1185">Reference proteome</keyword>
<evidence type="ECO:0000256" key="1">
    <source>
        <dbReference type="SAM" id="MobiDB-lite"/>
    </source>
</evidence>
<evidence type="ECO:0008006" key="4">
    <source>
        <dbReference type="Google" id="ProtNLM"/>
    </source>
</evidence>
<feature type="compositionally biased region" description="Polar residues" evidence="1">
    <location>
        <begin position="45"/>
        <end position="57"/>
    </location>
</feature>
<dbReference type="EMBL" id="JBHSGF010000012">
    <property type="protein sequence ID" value="MFC4556429.1"/>
    <property type="molecule type" value="Genomic_DNA"/>
</dbReference>
<sequence>MSVTVLRPPVTPTREERLAAARRALGRAETAVGVRVRLDGPTAVGQGTSEAPTQGTPTPDVPAPGTSTPDSPAQGAPGARAGDAPAHGARAGDAPRLALAGDLTGDLRTGNPAPAVPPRPSPAPRPAEVPEAPALDERLLPVPAALLPLFPAGGLRRGSVVQVSGSTSLLLALAAAAGQEAWSALAALPDVGLQAAAEAGLDLARVVMVPRPGPDAPAVLGALVDGFDVLVVGDCRALSDRDRRLLGSRLRSRESVLLTTRPWPGSDLVLQADQGKYHGLGHGWGVLQGREMTVRARGRALGAGRTVHVRAGAGGLEPVAPPDGTPLLGVPLDGVPHDGAAVPALTAHAGRRAV</sequence>
<accession>A0ABV9DF84</accession>
<evidence type="ECO:0000313" key="2">
    <source>
        <dbReference type="EMBL" id="MFC4556429.1"/>
    </source>
</evidence>
<name>A0ABV9DF84_9MICO</name>
<dbReference type="Proteomes" id="UP001595955">
    <property type="component" value="Unassembled WGS sequence"/>
</dbReference>
<protein>
    <recommendedName>
        <fullName evidence="4">Recombinase A</fullName>
    </recommendedName>
</protein>
<feature type="region of interest" description="Disordered" evidence="1">
    <location>
        <begin position="25"/>
        <end position="129"/>
    </location>
</feature>
<organism evidence="2 3">
    <name type="scientific">Georgenia faecalis</name>
    <dbReference type="NCBI Taxonomy" id="2483799"/>
    <lineage>
        <taxon>Bacteria</taxon>
        <taxon>Bacillati</taxon>
        <taxon>Actinomycetota</taxon>
        <taxon>Actinomycetes</taxon>
        <taxon>Micrococcales</taxon>
        <taxon>Bogoriellaceae</taxon>
        <taxon>Georgenia</taxon>
    </lineage>
</organism>
<reference evidence="3" key="1">
    <citation type="journal article" date="2019" name="Int. J. Syst. Evol. Microbiol.">
        <title>The Global Catalogue of Microorganisms (GCM) 10K type strain sequencing project: providing services to taxonomists for standard genome sequencing and annotation.</title>
        <authorList>
            <consortium name="The Broad Institute Genomics Platform"/>
            <consortium name="The Broad Institute Genome Sequencing Center for Infectious Disease"/>
            <person name="Wu L."/>
            <person name="Ma J."/>
        </authorList>
    </citation>
    <scope>NUCLEOTIDE SEQUENCE [LARGE SCALE GENOMIC DNA]</scope>
    <source>
        <strain evidence="3">JCM 3369</strain>
    </source>
</reference>
<feature type="compositionally biased region" description="Low complexity" evidence="1">
    <location>
        <begin position="72"/>
        <end position="96"/>
    </location>
</feature>